<dbReference type="EC" id="2.3.1.199" evidence="10"/>
<organism evidence="12 13">
    <name type="scientific">Helobdella robusta</name>
    <name type="common">Californian leech</name>
    <dbReference type="NCBI Taxonomy" id="6412"/>
    <lineage>
        <taxon>Eukaryota</taxon>
        <taxon>Metazoa</taxon>
        <taxon>Spiralia</taxon>
        <taxon>Lophotrochozoa</taxon>
        <taxon>Annelida</taxon>
        <taxon>Clitellata</taxon>
        <taxon>Hirudinea</taxon>
        <taxon>Rhynchobdellida</taxon>
        <taxon>Glossiphoniidae</taxon>
        <taxon>Helobdella</taxon>
    </lineage>
</organism>
<dbReference type="EnsemblMetazoa" id="HelroT78878">
    <property type="protein sequence ID" value="HelroP78878"/>
    <property type="gene ID" value="HelroG78878"/>
</dbReference>
<dbReference type="GO" id="GO:0042761">
    <property type="term" value="P:very long-chain fatty acid biosynthetic process"/>
    <property type="evidence" value="ECO:0000318"/>
    <property type="project" value="GO_Central"/>
</dbReference>
<reference evidence="12" key="3">
    <citation type="submission" date="2015-06" db="UniProtKB">
        <authorList>
            <consortium name="EnsemblMetazoa"/>
        </authorList>
    </citation>
    <scope>IDENTIFICATION</scope>
</reference>
<keyword evidence="8 10" id="KW-0472">Membrane</keyword>
<dbReference type="GO" id="GO:0005789">
    <property type="term" value="C:endoplasmic reticulum membrane"/>
    <property type="evidence" value="ECO:0000318"/>
    <property type="project" value="GO_Central"/>
</dbReference>
<dbReference type="InParanoid" id="T1G3G6"/>
<dbReference type="STRING" id="6412.T1G3G6"/>
<dbReference type="OrthoDB" id="10259681at2759"/>
<keyword evidence="9 10" id="KW-0275">Fatty acid biosynthesis</keyword>
<dbReference type="OMA" id="PISWVPI"/>
<evidence type="ECO:0000256" key="2">
    <source>
        <dbReference type="ARBA" id="ARBA00022516"/>
    </source>
</evidence>
<comment type="similarity">
    <text evidence="10">Belongs to the ELO family.</text>
</comment>
<feature type="transmembrane region" description="Helical" evidence="10">
    <location>
        <begin position="224"/>
        <end position="245"/>
    </location>
</feature>
<dbReference type="Pfam" id="PF01151">
    <property type="entry name" value="ELO"/>
    <property type="match status" value="1"/>
</dbReference>
<dbReference type="GO" id="GO:0034626">
    <property type="term" value="P:fatty acid elongation, polyunsaturated fatty acid"/>
    <property type="evidence" value="ECO:0000318"/>
    <property type="project" value="GO_Central"/>
</dbReference>
<proteinExistence type="inferred from homology"/>
<sequence length="266" mass="31564">MDLFKFEKDFDPSAFHSWTLQYWDLTFVYSIIYLVAIFSVQHYMRNRSRFELRSSLIFWSGFLALFSIAGAVRTLPELIHVLRYEGWYQSMCNPSYFTLRPTSFWAFMFVISKVYELGDTIFVVLTKKPLIFLHWYHHVTVMIYVWYSYTDHTAPGRWFMVMNYIVHSFMYTYYTLKAMKISTPRCISVGITFLQIIQMVMGVIVNYSVYLAKLKGLSCNQTNFNLACCSAMYASYLILFSSFFYHSYLKTKPTNYTLTKLSQKSE</sequence>
<evidence type="ECO:0000313" key="11">
    <source>
        <dbReference type="EMBL" id="ESO04683.1"/>
    </source>
</evidence>
<dbReference type="GeneID" id="20215614"/>
<evidence type="ECO:0000256" key="7">
    <source>
        <dbReference type="ARBA" id="ARBA00023098"/>
    </source>
</evidence>
<feature type="transmembrane region" description="Helical" evidence="10">
    <location>
        <begin position="186"/>
        <end position="212"/>
    </location>
</feature>
<dbReference type="Proteomes" id="UP000015101">
    <property type="component" value="Unassembled WGS sequence"/>
</dbReference>
<feature type="transmembrane region" description="Helical" evidence="10">
    <location>
        <begin position="56"/>
        <end position="75"/>
    </location>
</feature>
<dbReference type="InterPro" id="IPR030457">
    <property type="entry name" value="ELO_CS"/>
</dbReference>
<dbReference type="PANTHER" id="PTHR11157">
    <property type="entry name" value="FATTY ACID ACYL TRANSFERASE-RELATED"/>
    <property type="match status" value="1"/>
</dbReference>
<keyword evidence="3 10" id="KW-0808">Transferase</keyword>
<dbReference type="HOGENOM" id="CLU_048483_1_1_1"/>
<dbReference type="GO" id="GO:0034625">
    <property type="term" value="P:fatty acid elongation, monounsaturated fatty acid"/>
    <property type="evidence" value="ECO:0000318"/>
    <property type="project" value="GO_Central"/>
</dbReference>
<feature type="transmembrane region" description="Helical" evidence="10">
    <location>
        <begin position="20"/>
        <end position="44"/>
    </location>
</feature>
<name>T1G3G6_HELRO</name>
<dbReference type="EMBL" id="KB096457">
    <property type="protein sequence ID" value="ESO04683.1"/>
    <property type="molecule type" value="Genomic_DNA"/>
</dbReference>
<dbReference type="eggNOG" id="KOG3072">
    <property type="taxonomic scope" value="Eukaryota"/>
</dbReference>
<keyword evidence="13" id="KW-1185">Reference proteome</keyword>
<gene>
    <name evidence="12" type="primary">20215614</name>
    <name evidence="11" type="ORF">HELRODRAFT_78878</name>
</gene>
<evidence type="ECO:0000256" key="10">
    <source>
        <dbReference type="RuleBase" id="RU361115"/>
    </source>
</evidence>
<evidence type="ECO:0000256" key="3">
    <source>
        <dbReference type="ARBA" id="ARBA00022679"/>
    </source>
</evidence>
<dbReference type="PANTHER" id="PTHR11157:SF17">
    <property type="entry name" value="ELONGATION OF VERY LONG CHAIN FATTY ACIDS PROTEIN 6"/>
    <property type="match status" value="1"/>
</dbReference>
<evidence type="ECO:0000256" key="4">
    <source>
        <dbReference type="ARBA" id="ARBA00022692"/>
    </source>
</evidence>
<dbReference type="RefSeq" id="XP_009017262.1">
    <property type="nucleotide sequence ID" value="XM_009019014.1"/>
</dbReference>
<dbReference type="GO" id="GO:0030148">
    <property type="term" value="P:sphingolipid biosynthetic process"/>
    <property type="evidence" value="ECO:0000318"/>
    <property type="project" value="GO_Central"/>
</dbReference>
<evidence type="ECO:0000256" key="8">
    <source>
        <dbReference type="ARBA" id="ARBA00023136"/>
    </source>
</evidence>
<keyword evidence="5 10" id="KW-0276">Fatty acid metabolism</keyword>
<evidence type="ECO:0000313" key="13">
    <source>
        <dbReference type="Proteomes" id="UP000015101"/>
    </source>
</evidence>
<evidence type="ECO:0000313" key="12">
    <source>
        <dbReference type="EnsemblMetazoa" id="HelroP78878"/>
    </source>
</evidence>
<keyword evidence="2 10" id="KW-0444">Lipid biosynthesis</keyword>
<feature type="transmembrane region" description="Helical" evidence="10">
    <location>
        <begin position="132"/>
        <end position="149"/>
    </location>
</feature>
<feature type="transmembrane region" description="Helical" evidence="10">
    <location>
        <begin position="155"/>
        <end position="174"/>
    </location>
</feature>
<dbReference type="InterPro" id="IPR002076">
    <property type="entry name" value="ELO_fam"/>
</dbReference>
<comment type="subcellular location">
    <subcellularLocation>
        <location evidence="1">Membrane</location>
        <topology evidence="1">Multi-pass membrane protein</topology>
    </subcellularLocation>
</comment>
<evidence type="ECO:0000256" key="1">
    <source>
        <dbReference type="ARBA" id="ARBA00004141"/>
    </source>
</evidence>
<dbReference type="AlphaFoldDB" id="T1G3G6"/>
<keyword evidence="6 10" id="KW-1133">Transmembrane helix</keyword>
<dbReference type="CTD" id="20215614"/>
<dbReference type="GO" id="GO:0009922">
    <property type="term" value="F:fatty acid elongase activity"/>
    <property type="evidence" value="ECO:0000318"/>
    <property type="project" value="GO_Central"/>
</dbReference>
<evidence type="ECO:0000256" key="9">
    <source>
        <dbReference type="ARBA" id="ARBA00023160"/>
    </source>
</evidence>
<dbReference type="EMBL" id="AMQM01004161">
    <property type="status" value="NOT_ANNOTATED_CDS"/>
    <property type="molecule type" value="Genomic_DNA"/>
</dbReference>
<accession>T1G3G6</accession>
<protein>
    <recommendedName>
        <fullName evidence="10">Elongation of very long chain fatty acids protein</fullName>
        <ecNumber evidence="10">2.3.1.199</ecNumber>
    </recommendedName>
    <alternativeName>
        <fullName evidence="10">Very-long-chain 3-oxoacyl-CoA synthase</fullName>
    </alternativeName>
</protein>
<keyword evidence="4 10" id="KW-0812">Transmembrane</keyword>
<evidence type="ECO:0000256" key="6">
    <source>
        <dbReference type="ARBA" id="ARBA00022989"/>
    </source>
</evidence>
<dbReference type="GO" id="GO:0019367">
    <property type="term" value="P:fatty acid elongation, saturated fatty acid"/>
    <property type="evidence" value="ECO:0000318"/>
    <property type="project" value="GO_Central"/>
</dbReference>
<feature type="transmembrane region" description="Helical" evidence="10">
    <location>
        <begin position="104"/>
        <end position="125"/>
    </location>
</feature>
<dbReference type="FunCoup" id="T1G3G6">
    <property type="interactions" value="460"/>
</dbReference>
<comment type="catalytic activity">
    <reaction evidence="10">
        <text>a very-long-chain acyl-CoA + malonyl-CoA + H(+) = a very-long-chain 3-oxoacyl-CoA + CO2 + CoA</text>
        <dbReference type="Rhea" id="RHEA:32727"/>
        <dbReference type="ChEBI" id="CHEBI:15378"/>
        <dbReference type="ChEBI" id="CHEBI:16526"/>
        <dbReference type="ChEBI" id="CHEBI:57287"/>
        <dbReference type="ChEBI" id="CHEBI:57384"/>
        <dbReference type="ChEBI" id="CHEBI:90725"/>
        <dbReference type="ChEBI" id="CHEBI:90736"/>
        <dbReference type="EC" id="2.3.1.199"/>
    </reaction>
</comment>
<dbReference type="PROSITE" id="PS01188">
    <property type="entry name" value="ELO"/>
    <property type="match status" value="1"/>
</dbReference>
<evidence type="ECO:0000256" key="5">
    <source>
        <dbReference type="ARBA" id="ARBA00022832"/>
    </source>
</evidence>
<reference evidence="13" key="1">
    <citation type="submission" date="2012-12" db="EMBL/GenBank/DDBJ databases">
        <authorList>
            <person name="Hellsten U."/>
            <person name="Grimwood J."/>
            <person name="Chapman J.A."/>
            <person name="Shapiro H."/>
            <person name="Aerts A."/>
            <person name="Otillar R.P."/>
            <person name="Terry A.Y."/>
            <person name="Boore J.L."/>
            <person name="Simakov O."/>
            <person name="Marletaz F."/>
            <person name="Cho S.-J."/>
            <person name="Edsinger-Gonzales E."/>
            <person name="Havlak P."/>
            <person name="Kuo D.-H."/>
            <person name="Larsson T."/>
            <person name="Lv J."/>
            <person name="Arendt D."/>
            <person name="Savage R."/>
            <person name="Osoegawa K."/>
            <person name="de Jong P."/>
            <person name="Lindberg D.R."/>
            <person name="Seaver E.C."/>
            <person name="Weisblat D.A."/>
            <person name="Putnam N.H."/>
            <person name="Grigoriev I.V."/>
            <person name="Rokhsar D.S."/>
        </authorList>
    </citation>
    <scope>NUCLEOTIDE SEQUENCE</scope>
</reference>
<reference evidence="11 13" key="2">
    <citation type="journal article" date="2013" name="Nature">
        <title>Insights into bilaterian evolution from three spiralian genomes.</title>
        <authorList>
            <person name="Simakov O."/>
            <person name="Marletaz F."/>
            <person name="Cho S.J."/>
            <person name="Edsinger-Gonzales E."/>
            <person name="Havlak P."/>
            <person name="Hellsten U."/>
            <person name="Kuo D.H."/>
            <person name="Larsson T."/>
            <person name="Lv J."/>
            <person name="Arendt D."/>
            <person name="Savage R."/>
            <person name="Osoegawa K."/>
            <person name="de Jong P."/>
            <person name="Grimwood J."/>
            <person name="Chapman J.A."/>
            <person name="Shapiro H."/>
            <person name="Aerts A."/>
            <person name="Otillar R.P."/>
            <person name="Terry A.Y."/>
            <person name="Boore J.L."/>
            <person name="Grigoriev I.V."/>
            <person name="Lindberg D.R."/>
            <person name="Seaver E.C."/>
            <person name="Weisblat D.A."/>
            <person name="Putnam N.H."/>
            <person name="Rokhsar D.S."/>
        </authorList>
    </citation>
    <scope>NUCLEOTIDE SEQUENCE</scope>
</reference>
<keyword evidence="7 10" id="KW-0443">Lipid metabolism</keyword>
<dbReference type="KEGG" id="hro:HELRODRAFT_78878"/>